<keyword evidence="2" id="KW-1185">Reference proteome</keyword>
<dbReference type="WBParaSite" id="HPLM_0000805801-mRNA-1">
    <property type="protein sequence ID" value="HPLM_0000805801-mRNA-1"/>
    <property type="gene ID" value="HPLM_0000805801"/>
</dbReference>
<protein>
    <submittedName>
        <fullName evidence="1 3">Uncharacterized protein</fullName>
    </submittedName>
</protein>
<reference evidence="3" key="1">
    <citation type="submission" date="2017-02" db="UniProtKB">
        <authorList>
            <consortium name="WormBaseParasite"/>
        </authorList>
    </citation>
    <scope>IDENTIFICATION</scope>
</reference>
<name>A0A0N4WC46_HAEPC</name>
<evidence type="ECO:0000313" key="3">
    <source>
        <dbReference type="WBParaSite" id="HPLM_0000805801-mRNA-1"/>
    </source>
</evidence>
<dbReference type="AlphaFoldDB" id="A0A0N4WC46"/>
<dbReference type="Proteomes" id="UP000268014">
    <property type="component" value="Unassembled WGS sequence"/>
</dbReference>
<gene>
    <name evidence="1" type="ORF">HPLM_LOCUS8050</name>
</gene>
<reference evidence="1 2" key="2">
    <citation type="submission" date="2018-11" db="EMBL/GenBank/DDBJ databases">
        <authorList>
            <consortium name="Pathogen Informatics"/>
        </authorList>
    </citation>
    <scope>NUCLEOTIDE SEQUENCE [LARGE SCALE GENOMIC DNA]</scope>
    <source>
        <strain evidence="1 2">MHpl1</strain>
    </source>
</reference>
<organism evidence="3">
    <name type="scientific">Haemonchus placei</name>
    <name type="common">Barber's pole worm</name>
    <dbReference type="NCBI Taxonomy" id="6290"/>
    <lineage>
        <taxon>Eukaryota</taxon>
        <taxon>Metazoa</taxon>
        <taxon>Ecdysozoa</taxon>
        <taxon>Nematoda</taxon>
        <taxon>Chromadorea</taxon>
        <taxon>Rhabditida</taxon>
        <taxon>Rhabditina</taxon>
        <taxon>Rhabditomorpha</taxon>
        <taxon>Strongyloidea</taxon>
        <taxon>Trichostrongylidae</taxon>
        <taxon>Haemonchus</taxon>
    </lineage>
</organism>
<dbReference type="EMBL" id="UZAF01016775">
    <property type="protein sequence ID" value="VDO33720.1"/>
    <property type="molecule type" value="Genomic_DNA"/>
</dbReference>
<accession>A0A0N4WC46</accession>
<proteinExistence type="predicted"/>
<evidence type="ECO:0000313" key="2">
    <source>
        <dbReference type="Proteomes" id="UP000268014"/>
    </source>
</evidence>
<evidence type="ECO:0000313" key="1">
    <source>
        <dbReference type="EMBL" id="VDO33720.1"/>
    </source>
</evidence>
<sequence>MIKFSYLLVLYRSYANLGGKNNSYSSLNRVFAPRQWENGF</sequence>